<protein>
    <recommendedName>
        <fullName evidence="3">F-box domain-containing protein</fullName>
    </recommendedName>
</protein>
<reference evidence="1 2" key="1">
    <citation type="journal article" date="2016" name="Mol. Biol. Evol.">
        <title>Comparative Genomics of Early-Diverging Mushroom-Forming Fungi Provides Insights into the Origins of Lignocellulose Decay Capabilities.</title>
        <authorList>
            <person name="Nagy L.G."/>
            <person name="Riley R."/>
            <person name="Tritt A."/>
            <person name="Adam C."/>
            <person name="Daum C."/>
            <person name="Floudas D."/>
            <person name="Sun H."/>
            <person name="Yadav J.S."/>
            <person name="Pangilinan J."/>
            <person name="Larsson K.H."/>
            <person name="Matsuura K."/>
            <person name="Barry K."/>
            <person name="Labutti K."/>
            <person name="Kuo R."/>
            <person name="Ohm R.A."/>
            <person name="Bhattacharya S.S."/>
            <person name="Shirouzu T."/>
            <person name="Yoshinaga Y."/>
            <person name="Martin F.M."/>
            <person name="Grigoriev I.V."/>
            <person name="Hibbett D.S."/>
        </authorList>
    </citation>
    <scope>NUCLEOTIDE SEQUENCE [LARGE SCALE GENOMIC DNA]</scope>
    <source>
        <strain evidence="1 2">HHB12029</strain>
    </source>
</reference>
<accession>A0A165Z9S8</accession>
<keyword evidence="2" id="KW-1185">Reference proteome</keyword>
<dbReference type="AlphaFoldDB" id="A0A165Z9S8"/>
<evidence type="ECO:0000313" key="1">
    <source>
        <dbReference type="EMBL" id="KZV80659.1"/>
    </source>
</evidence>
<dbReference type="OrthoDB" id="2322499at2759"/>
<dbReference type="STRING" id="1314781.A0A165Z9S8"/>
<evidence type="ECO:0008006" key="3">
    <source>
        <dbReference type="Google" id="ProtNLM"/>
    </source>
</evidence>
<organism evidence="1 2">
    <name type="scientific">Exidia glandulosa HHB12029</name>
    <dbReference type="NCBI Taxonomy" id="1314781"/>
    <lineage>
        <taxon>Eukaryota</taxon>
        <taxon>Fungi</taxon>
        <taxon>Dikarya</taxon>
        <taxon>Basidiomycota</taxon>
        <taxon>Agaricomycotina</taxon>
        <taxon>Agaricomycetes</taxon>
        <taxon>Auriculariales</taxon>
        <taxon>Exidiaceae</taxon>
        <taxon>Exidia</taxon>
    </lineage>
</organism>
<sequence length="383" mass="43834">MPRLPPESLAKWARVNRAFRDTVLHNESLWRNVLALVPGLPACPQELKPIDYARLIFGHWCFQCKKSRVGVSIFELRVRLCDDCQLNLETGVLQEHIPFIPSVIRRYARRVVRKDYIALKTQLETLHGRPLDDFKAEQRERTSKVIEHANALYAWKREEAARCKLERIKLRDDKAMTVLKTLTAEGYGDLVTQFGDKVKKEPEFKIFLKASSTLTTKFWTANSPTIVKALERLRSEHIARSVAKAREERDEAAELVLRRAAALCDLVRLPNLRNSADMAFFPDLSALLADATKSPSDVATVQNVVELQLWRWRWEVLDRPFWEAASRDVHDGNPQGPINGSSLALAMVVFRNTSSSTSSEFRPHYPFPLQVHPLQLANVYDVV</sequence>
<name>A0A165Z9S8_EXIGL</name>
<proteinExistence type="predicted"/>
<dbReference type="InterPro" id="IPR036047">
    <property type="entry name" value="F-box-like_dom_sf"/>
</dbReference>
<gene>
    <name evidence="1" type="ORF">EXIGLDRAFT_780674</name>
</gene>
<evidence type="ECO:0000313" key="2">
    <source>
        <dbReference type="Proteomes" id="UP000077266"/>
    </source>
</evidence>
<dbReference type="InParanoid" id="A0A165Z9S8"/>
<dbReference type="Proteomes" id="UP000077266">
    <property type="component" value="Unassembled WGS sequence"/>
</dbReference>
<dbReference type="SUPFAM" id="SSF81383">
    <property type="entry name" value="F-box domain"/>
    <property type="match status" value="1"/>
</dbReference>
<dbReference type="EMBL" id="KV426460">
    <property type="protein sequence ID" value="KZV80659.1"/>
    <property type="molecule type" value="Genomic_DNA"/>
</dbReference>